<dbReference type="EMBL" id="CACRUE010000033">
    <property type="protein sequence ID" value="VYU26317.1"/>
    <property type="molecule type" value="Genomic_DNA"/>
</dbReference>
<dbReference type="InterPro" id="IPR035472">
    <property type="entry name" value="RpiR-like_SIS"/>
</dbReference>
<evidence type="ECO:0000259" key="4">
    <source>
        <dbReference type="PROSITE" id="PS51071"/>
    </source>
</evidence>
<evidence type="ECO:0000259" key="5">
    <source>
        <dbReference type="PROSITE" id="PS51464"/>
    </source>
</evidence>
<protein>
    <submittedName>
        <fullName evidence="6">Putative HTH-type transcriptional regulator YbbH</fullName>
    </submittedName>
</protein>
<dbReference type="SUPFAM" id="SSF46689">
    <property type="entry name" value="Homeodomain-like"/>
    <property type="match status" value="1"/>
</dbReference>
<dbReference type="PROSITE" id="PS51071">
    <property type="entry name" value="HTH_RPIR"/>
    <property type="match status" value="1"/>
</dbReference>
<dbReference type="Gene3D" id="3.40.50.10490">
    <property type="entry name" value="Glucose-6-phosphate isomerase like protein, domain 1"/>
    <property type="match status" value="1"/>
</dbReference>
<dbReference type="CDD" id="cd05013">
    <property type="entry name" value="SIS_RpiR"/>
    <property type="match status" value="1"/>
</dbReference>
<sequence length="291" mass="32915">MEDKKSKNDNKQLINIIQAQYSRLSKGQKLIAQYIINNYDKVAFMTASKLGEAVGVSESTVVRFANALGYAGYPKLQEGLQELIKNKLTTVQRVEMANEDYSDDSTILSKVLKSDIDNIKTTSEDLDEKAFEEASNRILKSRKIYILGMRSSFTVAQYLAFYLNVILDNVQLIRIDMGDPYQQIVRMNEDDILIVFSFPRYSKQSHQVAKYAKSKGAYIVSITDSSFAPVAPLSDNILLAKSNMASFVDSLVAPMSVANALIISVAMKETDDIKKYFHDLEQIWEEYVVYE</sequence>
<dbReference type="InterPro" id="IPR000281">
    <property type="entry name" value="HTH_RpiR"/>
</dbReference>
<dbReference type="GO" id="GO:0003677">
    <property type="term" value="F:DNA binding"/>
    <property type="evidence" value="ECO:0007669"/>
    <property type="project" value="UniProtKB-KW"/>
</dbReference>
<dbReference type="InterPro" id="IPR001347">
    <property type="entry name" value="SIS_dom"/>
</dbReference>
<dbReference type="PANTHER" id="PTHR30514:SF18">
    <property type="entry name" value="RPIR-FAMILY TRANSCRIPTIONAL REGULATOR"/>
    <property type="match status" value="1"/>
</dbReference>
<dbReference type="InterPro" id="IPR009057">
    <property type="entry name" value="Homeodomain-like_sf"/>
</dbReference>
<dbReference type="PANTHER" id="PTHR30514">
    <property type="entry name" value="GLUCOKINASE"/>
    <property type="match status" value="1"/>
</dbReference>
<name>A0A6N3DKM4_9FIRM</name>
<gene>
    <name evidence="6" type="primary">ybbH</name>
    <name evidence="6" type="ORF">IBLFYP30_02181</name>
</gene>
<feature type="domain" description="SIS" evidence="5">
    <location>
        <begin position="134"/>
        <end position="276"/>
    </location>
</feature>
<keyword evidence="3" id="KW-0804">Transcription</keyword>
<evidence type="ECO:0000256" key="2">
    <source>
        <dbReference type="ARBA" id="ARBA00023125"/>
    </source>
</evidence>
<dbReference type="Pfam" id="PF01380">
    <property type="entry name" value="SIS"/>
    <property type="match status" value="1"/>
</dbReference>
<dbReference type="GO" id="GO:1901135">
    <property type="term" value="P:carbohydrate derivative metabolic process"/>
    <property type="evidence" value="ECO:0007669"/>
    <property type="project" value="InterPro"/>
</dbReference>
<dbReference type="RefSeq" id="WP_024037289.1">
    <property type="nucleotide sequence ID" value="NZ_CACRUE010000033.1"/>
</dbReference>
<dbReference type="InterPro" id="IPR046348">
    <property type="entry name" value="SIS_dom_sf"/>
</dbReference>
<evidence type="ECO:0000256" key="1">
    <source>
        <dbReference type="ARBA" id="ARBA00023015"/>
    </source>
</evidence>
<dbReference type="GO" id="GO:0003700">
    <property type="term" value="F:DNA-binding transcription factor activity"/>
    <property type="evidence" value="ECO:0007669"/>
    <property type="project" value="InterPro"/>
</dbReference>
<dbReference type="AlphaFoldDB" id="A0A6N3DKM4"/>
<evidence type="ECO:0000256" key="3">
    <source>
        <dbReference type="ARBA" id="ARBA00023163"/>
    </source>
</evidence>
<dbReference type="GO" id="GO:0097367">
    <property type="term" value="F:carbohydrate derivative binding"/>
    <property type="evidence" value="ECO:0007669"/>
    <property type="project" value="InterPro"/>
</dbReference>
<keyword evidence="1" id="KW-0805">Transcription regulation</keyword>
<organism evidence="6">
    <name type="scientific">Intestinibacter bartlettii</name>
    <dbReference type="NCBI Taxonomy" id="261299"/>
    <lineage>
        <taxon>Bacteria</taxon>
        <taxon>Bacillati</taxon>
        <taxon>Bacillota</taxon>
        <taxon>Clostridia</taxon>
        <taxon>Peptostreptococcales</taxon>
        <taxon>Peptostreptococcaceae</taxon>
        <taxon>Intestinibacter</taxon>
    </lineage>
</organism>
<keyword evidence="2" id="KW-0238">DNA-binding</keyword>
<evidence type="ECO:0000313" key="6">
    <source>
        <dbReference type="EMBL" id="VYU26317.1"/>
    </source>
</evidence>
<accession>A0A6N3DKM4</accession>
<reference evidence="6" key="1">
    <citation type="submission" date="2019-11" db="EMBL/GenBank/DDBJ databases">
        <authorList>
            <person name="Feng L."/>
        </authorList>
    </citation>
    <scope>NUCLEOTIDE SEQUENCE</scope>
    <source>
        <strain evidence="6">IbartlettiiLFYP30</strain>
    </source>
</reference>
<dbReference type="PROSITE" id="PS51464">
    <property type="entry name" value="SIS"/>
    <property type="match status" value="1"/>
</dbReference>
<proteinExistence type="predicted"/>
<dbReference type="SUPFAM" id="SSF53697">
    <property type="entry name" value="SIS domain"/>
    <property type="match status" value="1"/>
</dbReference>
<dbReference type="Pfam" id="PF01418">
    <property type="entry name" value="HTH_6"/>
    <property type="match status" value="1"/>
</dbReference>
<dbReference type="Gene3D" id="1.10.10.10">
    <property type="entry name" value="Winged helix-like DNA-binding domain superfamily/Winged helix DNA-binding domain"/>
    <property type="match status" value="1"/>
</dbReference>
<dbReference type="InterPro" id="IPR036388">
    <property type="entry name" value="WH-like_DNA-bd_sf"/>
</dbReference>
<feature type="domain" description="HTH rpiR-type" evidence="4">
    <location>
        <begin position="11"/>
        <end position="87"/>
    </location>
</feature>
<dbReference type="InterPro" id="IPR047640">
    <property type="entry name" value="RpiR-like"/>
</dbReference>